<feature type="compositionally biased region" description="Pro residues" evidence="1">
    <location>
        <begin position="78"/>
        <end position="87"/>
    </location>
</feature>
<comment type="caution">
    <text evidence="3">The sequence shown here is derived from an EMBL/GenBank/DDBJ whole genome shotgun (WGS) entry which is preliminary data.</text>
</comment>
<dbReference type="InterPro" id="IPR006564">
    <property type="entry name" value="Znf_PMZ"/>
</dbReference>
<keyword evidence="4" id="KW-1185">Reference proteome</keyword>
<feature type="non-terminal residue" evidence="3">
    <location>
        <position position="1"/>
    </location>
</feature>
<dbReference type="SMART" id="SM00575">
    <property type="entry name" value="ZnF_PMZ"/>
    <property type="match status" value="1"/>
</dbReference>
<feature type="region of interest" description="Disordered" evidence="1">
    <location>
        <begin position="71"/>
        <end position="99"/>
    </location>
</feature>
<evidence type="ECO:0000259" key="2">
    <source>
        <dbReference type="SMART" id="SM00575"/>
    </source>
</evidence>
<organism evidence="3 4">
    <name type="scientific">Papaver atlanticum</name>
    <dbReference type="NCBI Taxonomy" id="357466"/>
    <lineage>
        <taxon>Eukaryota</taxon>
        <taxon>Viridiplantae</taxon>
        <taxon>Streptophyta</taxon>
        <taxon>Embryophyta</taxon>
        <taxon>Tracheophyta</taxon>
        <taxon>Spermatophyta</taxon>
        <taxon>Magnoliopsida</taxon>
        <taxon>Ranunculales</taxon>
        <taxon>Papaveraceae</taxon>
        <taxon>Papaveroideae</taxon>
        <taxon>Papaver</taxon>
    </lineage>
</organism>
<evidence type="ECO:0000313" key="4">
    <source>
        <dbReference type="Proteomes" id="UP001202328"/>
    </source>
</evidence>
<name>A0AAD4S5Z6_9MAGN</name>
<feature type="non-terminal residue" evidence="3">
    <location>
        <position position="99"/>
    </location>
</feature>
<gene>
    <name evidence="3" type="ORF">MKW98_000557</name>
</gene>
<reference evidence="3" key="1">
    <citation type="submission" date="2022-04" db="EMBL/GenBank/DDBJ databases">
        <title>A functionally conserved STORR gene fusion in Papaver species that diverged 16.8 million years ago.</title>
        <authorList>
            <person name="Catania T."/>
        </authorList>
    </citation>
    <scope>NUCLEOTIDE SEQUENCE</scope>
    <source>
        <strain evidence="3">S-188037</strain>
    </source>
</reference>
<dbReference type="Proteomes" id="UP001202328">
    <property type="component" value="Unassembled WGS sequence"/>
</dbReference>
<proteinExistence type="predicted"/>
<evidence type="ECO:0000313" key="3">
    <source>
        <dbReference type="EMBL" id="KAI3861605.1"/>
    </source>
</evidence>
<dbReference type="AlphaFoldDB" id="A0AAD4S5Z6"/>
<sequence length="99" mass="11766">YHTVDLLSKTYTCQRWRVYGFSCSHATTAISAKVDRYVDYIQDYFKVTNFQQLYSIAIRPVPNYNRPEQYEPEDTIFPPYPRVPPGRPKGNRIKNAWEK</sequence>
<dbReference type="EMBL" id="JAJJMB010014260">
    <property type="protein sequence ID" value="KAI3861605.1"/>
    <property type="molecule type" value="Genomic_DNA"/>
</dbReference>
<protein>
    <recommendedName>
        <fullName evidence="2">Zinc finger PMZ-type domain-containing protein</fullName>
    </recommendedName>
</protein>
<accession>A0AAD4S5Z6</accession>
<feature type="domain" description="Zinc finger PMZ-type" evidence="2">
    <location>
        <begin position="9"/>
        <end position="36"/>
    </location>
</feature>
<evidence type="ECO:0000256" key="1">
    <source>
        <dbReference type="SAM" id="MobiDB-lite"/>
    </source>
</evidence>
<dbReference type="GO" id="GO:0008270">
    <property type="term" value="F:zinc ion binding"/>
    <property type="evidence" value="ECO:0007669"/>
    <property type="project" value="InterPro"/>
</dbReference>